<proteinExistence type="inferred from homology"/>
<dbReference type="GO" id="GO:0005886">
    <property type="term" value="C:plasma membrane"/>
    <property type="evidence" value="ECO:0007669"/>
    <property type="project" value="UniProtKB-SubCell"/>
</dbReference>
<dbReference type="Pfam" id="PF00005">
    <property type="entry name" value="ABC_tran"/>
    <property type="match status" value="1"/>
</dbReference>
<accession>A0A478FTJ7</accession>
<keyword evidence="5" id="KW-0645">Protease</keyword>
<sequence>MKIYYQTNNNDCGIAVTQSLIQHFFQKEISKEELFQKANIKEEGLSILDLELLNKNYGLHLESYSMDFDEFKEYESQDYFVLVINRNGERHYTIANKKGEKVTLFDSALGQVVLSIEEVKEIWLDLFISVKPIQKNLTETNYFFKKEKVNVSNVFLLFVINLVVLFLSVTSTYLIRYSFSHVQSNHELFNLLKVLFVVVLVYGIFHFGEFLEELIVCENKNKYSKDLYGELVDTFNRKKNSYFHKLGKNQFLLLKDHIDYISTYHSEFINKWLISVFTLVAVSIFLICNSWYFVILIVGSFLVQTVFWKLSKKIYFKYFPVLNELQNEGKRLLYAQENLLKLEVNAYKLGSLGEKCKENYFGELDVHKDLDVRQNIYSKINSYLNNLVYVFVFSLVAYYIFVGDLDFGYLMIMNLFYFHLGKSFNSLINYYGFRVKYDYSKKIYSQMLNVDTFDLVAPNKVEIPKKIAIKNLFFCLSGKVIFNDLNLEIVPNTFIYGPSGTGKSILYKIIVKKLNPAIPSVWFDDQETSSIDDSLFRELCIYQISDSYIDPGDLDLDSFTKLFPNLKKSILEICSSMNLDVSRNIESSMNLSSGQRQLINILSLLKYKNKVLLLDEIASHINVENRFKIYKEIIPFISSRNFLICSEHTPELKSLFSNSIDLSREHSKISKEIFLEIANKENQQVFENWE</sequence>
<dbReference type="PROSITE" id="PS50929">
    <property type="entry name" value="ABC_TM1F"/>
    <property type="match status" value="1"/>
</dbReference>
<comment type="similarity">
    <text evidence="2">Belongs to the ABC transporter superfamily.</text>
</comment>
<keyword evidence="7" id="KW-0813">Transport</keyword>
<feature type="transmembrane region" description="Helical" evidence="11">
    <location>
        <begin position="154"/>
        <end position="175"/>
    </location>
</feature>
<evidence type="ECO:0000256" key="9">
    <source>
        <dbReference type="ARBA" id="ARBA00023136"/>
    </source>
</evidence>
<dbReference type="InterPro" id="IPR039421">
    <property type="entry name" value="Type_1_exporter"/>
</dbReference>
<dbReference type="GO" id="GO:0043213">
    <property type="term" value="P:bacteriocin transport"/>
    <property type="evidence" value="ECO:0007669"/>
    <property type="project" value="UniProtKB-KW"/>
</dbReference>
<dbReference type="InterPro" id="IPR003439">
    <property type="entry name" value="ABC_transporter-like_ATP-bd"/>
</dbReference>
<dbReference type="CDD" id="cd00267">
    <property type="entry name" value="ABC_ATPase"/>
    <property type="match status" value="1"/>
</dbReference>
<dbReference type="InterPro" id="IPR003593">
    <property type="entry name" value="AAA+_ATPase"/>
</dbReference>
<keyword evidence="7" id="KW-0653">Protein transport</keyword>
<dbReference type="GO" id="GO:0034040">
    <property type="term" value="F:ATPase-coupled lipid transmembrane transporter activity"/>
    <property type="evidence" value="ECO:0007669"/>
    <property type="project" value="TreeGrafter"/>
</dbReference>
<evidence type="ECO:0000256" key="1">
    <source>
        <dbReference type="ARBA" id="ARBA00004651"/>
    </source>
</evidence>
<evidence type="ECO:0000256" key="3">
    <source>
        <dbReference type="ARBA" id="ARBA00022692"/>
    </source>
</evidence>
<dbReference type="SUPFAM" id="SSF90123">
    <property type="entry name" value="ABC transporter transmembrane region"/>
    <property type="match status" value="1"/>
</dbReference>
<dbReference type="Gene3D" id="1.20.1560.10">
    <property type="entry name" value="ABC transporter type 1, transmembrane domain"/>
    <property type="match status" value="1"/>
</dbReference>
<evidence type="ECO:0000256" key="2">
    <source>
        <dbReference type="ARBA" id="ARBA00005417"/>
    </source>
</evidence>
<dbReference type="PANTHER" id="PTHR24221">
    <property type="entry name" value="ATP-BINDING CASSETTE SUB-FAMILY B"/>
    <property type="match status" value="1"/>
</dbReference>
<dbReference type="SMART" id="SM00382">
    <property type="entry name" value="AAA"/>
    <property type="match status" value="1"/>
</dbReference>
<reference evidence="15 16" key="1">
    <citation type="submission" date="2019-01" db="EMBL/GenBank/DDBJ databases">
        <title>Draft genome sequences of Candidatus Mycoplasma haemohominis SWG34-3 identified from a patient with pyrexia, anemia and liver dysfunction.</title>
        <authorList>
            <person name="Sekizuka T."/>
            <person name="Hattori N."/>
            <person name="Katano H."/>
            <person name="Takuma T."/>
            <person name="Ito T."/>
            <person name="Arai N."/>
            <person name="Yanai R."/>
            <person name="Ishii S."/>
            <person name="Miura Y."/>
            <person name="Tokunaga T."/>
            <person name="Watanabe H."/>
            <person name="Nomura N."/>
            <person name="Eguchi J."/>
            <person name="Arai T."/>
            <person name="Hasegawa H."/>
            <person name="Nakamaki T."/>
            <person name="Wakita T."/>
            <person name="Niki Y."/>
            <person name="Kuroda M."/>
        </authorList>
    </citation>
    <scope>NUCLEOTIDE SEQUENCE [LARGE SCALE GENOMIC DNA]</scope>
    <source>
        <strain evidence="15">SWG34-3</strain>
    </source>
</reference>
<dbReference type="GO" id="GO:0008234">
    <property type="term" value="F:cysteine-type peptidase activity"/>
    <property type="evidence" value="ECO:0007669"/>
    <property type="project" value="UniProtKB-KW"/>
</dbReference>
<dbReference type="Gene3D" id="3.90.70.10">
    <property type="entry name" value="Cysteine proteinases"/>
    <property type="match status" value="1"/>
</dbReference>
<dbReference type="GO" id="GO:0005524">
    <property type="term" value="F:ATP binding"/>
    <property type="evidence" value="ECO:0007669"/>
    <property type="project" value="UniProtKB-KW"/>
</dbReference>
<name>A0A478FTJ7_9MOLU</name>
<dbReference type="EMBL" id="BIMN01000001">
    <property type="protein sequence ID" value="GCE63350.1"/>
    <property type="molecule type" value="Genomic_DNA"/>
</dbReference>
<dbReference type="Gene3D" id="3.40.50.300">
    <property type="entry name" value="P-loop containing nucleotide triphosphate hydrolases"/>
    <property type="match status" value="1"/>
</dbReference>
<evidence type="ECO:0000256" key="4">
    <source>
        <dbReference type="ARBA" id="ARBA00022741"/>
    </source>
</evidence>
<keyword evidence="5" id="KW-0378">Hydrolase</keyword>
<dbReference type="AlphaFoldDB" id="A0A478FTJ7"/>
<evidence type="ECO:0000259" key="14">
    <source>
        <dbReference type="PROSITE" id="PS50990"/>
    </source>
</evidence>
<evidence type="ECO:0000256" key="6">
    <source>
        <dbReference type="ARBA" id="ARBA00022840"/>
    </source>
</evidence>
<evidence type="ECO:0000313" key="16">
    <source>
        <dbReference type="Proteomes" id="UP000324831"/>
    </source>
</evidence>
<keyword evidence="6 15" id="KW-0067">ATP-binding</keyword>
<evidence type="ECO:0000256" key="11">
    <source>
        <dbReference type="SAM" id="Phobius"/>
    </source>
</evidence>
<dbReference type="SUPFAM" id="SSF52540">
    <property type="entry name" value="P-loop containing nucleoside triphosphate hydrolases"/>
    <property type="match status" value="1"/>
</dbReference>
<dbReference type="InterPro" id="IPR017871">
    <property type="entry name" value="ABC_transporter-like_CS"/>
</dbReference>
<dbReference type="GO" id="GO:0016887">
    <property type="term" value="F:ATP hydrolysis activity"/>
    <property type="evidence" value="ECO:0007669"/>
    <property type="project" value="InterPro"/>
</dbReference>
<evidence type="ECO:0000259" key="13">
    <source>
        <dbReference type="PROSITE" id="PS50929"/>
    </source>
</evidence>
<dbReference type="PANTHER" id="PTHR24221:SF654">
    <property type="entry name" value="ATP-BINDING CASSETTE SUB-FAMILY B MEMBER 6"/>
    <property type="match status" value="1"/>
</dbReference>
<dbReference type="Pfam" id="PF03412">
    <property type="entry name" value="Peptidase_C39"/>
    <property type="match status" value="1"/>
</dbReference>
<organism evidence="15 16">
    <name type="scientific">Candidatus Mycoplasma haematohominis</name>
    <dbReference type="NCBI Taxonomy" id="1494318"/>
    <lineage>
        <taxon>Bacteria</taxon>
        <taxon>Bacillati</taxon>
        <taxon>Mycoplasmatota</taxon>
        <taxon>Mollicutes</taxon>
        <taxon>Mycoplasmataceae</taxon>
        <taxon>Mycoplasma</taxon>
    </lineage>
</organism>
<dbReference type="PROSITE" id="PS50893">
    <property type="entry name" value="ABC_TRANSPORTER_2"/>
    <property type="match status" value="1"/>
</dbReference>
<keyword evidence="8 11" id="KW-1133">Transmembrane helix</keyword>
<gene>
    <name evidence="15" type="primary">lmrA</name>
    <name evidence="15" type="ORF">MHSWG343_03390</name>
</gene>
<dbReference type="GO" id="GO:0140359">
    <property type="term" value="F:ABC-type transporter activity"/>
    <property type="evidence" value="ECO:0007669"/>
    <property type="project" value="InterPro"/>
</dbReference>
<feature type="domain" description="ABC transporter" evidence="12">
    <location>
        <begin position="467"/>
        <end position="689"/>
    </location>
</feature>
<keyword evidence="4" id="KW-0547">Nucleotide-binding</keyword>
<feature type="transmembrane region" description="Helical" evidence="11">
    <location>
        <begin position="187"/>
        <end position="205"/>
    </location>
</feature>
<dbReference type="GO" id="GO:0006508">
    <property type="term" value="P:proteolysis"/>
    <property type="evidence" value="ECO:0007669"/>
    <property type="project" value="InterPro"/>
</dbReference>
<dbReference type="InterPro" id="IPR027417">
    <property type="entry name" value="P-loop_NTPase"/>
</dbReference>
<feature type="transmembrane region" description="Helical" evidence="11">
    <location>
        <begin position="272"/>
        <end position="303"/>
    </location>
</feature>
<keyword evidence="5" id="KW-0788">Thiol protease</keyword>
<keyword evidence="10" id="KW-0080">Bacteriocin transport</keyword>
<dbReference type="GO" id="GO:0015031">
    <property type="term" value="P:protein transport"/>
    <property type="evidence" value="ECO:0007669"/>
    <property type="project" value="UniProtKB-KW"/>
</dbReference>
<dbReference type="PROSITE" id="PS50990">
    <property type="entry name" value="PEPTIDASE_C39"/>
    <property type="match status" value="1"/>
</dbReference>
<comment type="caution">
    <text evidence="15">The sequence shown here is derived from an EMBL/GenBank/DDBJ whole genome shotgun (WGS) entry which is preliminary data.</text>
</comment>
<feature type="transmembrane region" description="Helical" evidence="11">
    <location>
        <begin position="407"/>
        <end position="433"/>
    </location>
</feature>
<dbReference type="InterPro" id="IPR005074">
    <property type="entry name" value="Peptidase_C39"/>
</dbReference>
<evidence type="ECO:0000259" key="12">
    <source>
        <dbReference type="PROSITE" id="PS50893"/>
    </source>
</evidence>
<evidence type="ECO:0000256" key="7">
    <source>
        <dbReference type="ARBA" id="ARBA00022927"/>
    </source>
</evidence>
<feature type="domain" description="Peptidase C39" evidence="14">
    <location>
        <begin position="6"/>
        <end position="130"/>
    </location>
</feature>
<evidence type="ECO:0000256" key="8">
    <source>
        <dbReference type="ARBA" id="ARBA00022989"/>
    </source>
</evidence>
<dbReference type="PROSITE" id="PS00211">
    <property type="entry name" value="ABC_TRANSPORTER_1"/>
    <property type="match status" value="1"/>
</dbReference>
<comment type="subcellular location">
    <subcellularLocation>
        <location evidence="1">Cell membrane</location>
        <topology evidence="1">Multi-pass membrane protein</topology>
    </subcellularLocation>
</comment>
<evidence type="ECO:0000313" key="15">
    <source>
        <dbReference type="EMBL" id="GCE63350.1"/>
    </source>
</evidence>
<dbReference type="Proteomes" id="UP000324831">
    <property type="component" value="Unassembled WGS sequence"/>
</dbReference>
<keyword evidence="9 11" id="KW-0472">Membrane</keyword>
<evidence type="ECO:0000256" key="5">
    <source>
        <dbReference type="ARBA" id="ARBA00022807"/>
    </source>
</evidence>
<dbReference type="InterPro" id="IPR011527">
    <property type="entry name" value="ABC1_TM_dom"/>
</dbReference>
<feature type="transmembrane region" description="Helical" evidence="11">
    <location>
        <begin position="383"/>
        <end position="401"/>
    </location>
</feature>
<protein>
    <submittedName>
        <fullName evidence="15">Multidrug resistance ABC transporter ATP-binding and permease protein</fullName>
    </submittedName>
</protein>
<dbReference type="InterPro" id="IPR036640">
    <property type="entry name" value="ABC1_TM_sf"/>
</dbReference>
<feature type="domain" description="ABC transmembrane type-1" evidence="13">
    <location>
        <begin position="155"/>
        <end position="436"/>
    </location>
</feature>
<evidence type="ECO:0000256" key="10">
    <source>
        <dbReference type="ARBA" id="ARBA00043264"/>
    </source>
</evidence>
<keyword evidence="3 11" id="KW-0812">Transmembrane</keyword>